<comment type="caution">
    <text evidence="4">The sequence shown here is derived from an EMBL/GenBank/DDBJ whole genome shotgun (WGS) entry which is preliminary data.</text>
</comment>
<dbReference type="GO" id="GO:0005634">
    <property type="term" value="C:nucleus"/>
    <property type="evidence" value="ECO:0007669"/>
    <property type="project" value="TreeGrafter"/>
</dbReference>
<dbReference type="InterPro" id="IPR001005">
    <property type="entry name" value="SANT/Myb"/>
</dbReference>
<dbReference type="PANTHER" id="PTHR45614:SF51">
    <property type="entry name" value="MYB-LIKE DNA-BINDING PROTEIN BAS1"/>
    <property type="match status" value="1"/>
</dbReference>
<dbReference type="InterPro" id="IPR009057">
    <property type="entry name" value="Homeodomain-like_sf"/>
</dbReference>
<feature type="compositionally biased region" description="Polar residues" evidence="1">
    <location>
        <begin position="57"/>
        <end position="74"/>
    </location>
</feature>
<feature type="region of interest" description="Disordered" evidence="1">
    <location>
        <begin position="1"/>
        <end position="95"/>
    </location>
</feature>
<evidence type="ECO:0000259" key="3">
    <source>
        <dbReference type="PROSITE" id="PS51294"/>
    </source>
</evidence>
<keyword evidence="5" id="KW-1185">Reference proteome</keyword>
<dbReference type="InterPro" id="IPR050560">
    <property type="entry name" value="MYB_TF"/>
</dbReference>
<feature type="compositionally biased region" description="Polar residues" evidence="1">
    <location>
        <begin position="382"/>
        <end position="392"/>
    </location>
</feature>
<feature type="compositionally biased region" description="Gly residues" evidence="1">
    <location>
        <begin position="529"/>
        <end position="552"/>
    </location>
</feature>
<gene>
    <name evidence="4" type="ORF">BT67DRAFT_376521</name>
</gene>
<dbReference type="GO" id="GO:0000978">
    <property type="term" value="F:RNA polymerase II cis-regulatory region sequence-specific DNA binding"/>
    <property type="evidence" value="ECO:0007669"/>
    <property type="project" value="TreeGrafter"/>
</dbReference>
<feature type="compositionally biased region" description="Low complexity" evidence="1">
    <location>
        <begin position="448"/>
        <end position="464"/>
    </location>
</feature>
<reference evidence="4" key="2">
    <citation type="submission" date="2023-05" db="EMBL/GenBank/DDBJ databases">
        <authorList>
            <consortium name="Lawrence Berkeley National Laboratory"/>
            <person name="Steindorff A."/>
            <person name="Hensen N."/>
            <person name="Bonometti L."/>
            <person name="Westerberg I."/>
            <person name="Brannstrom I.O."/>
            <person name="Guillou S."/>
            <person name="Cros-Aarteil S."/>
            <person name="Calhoun S."/>
            <person name="Haridas S."/>
            <person name="Kuo A."/>
            <person name="Mondo S."/>
            <person name="Pangilinan J."/>
            <person name="Riley R."/>
            <person name="Labutti K."/>
            <person name="Andreopoulos B."/>
            <person name="Lipzen A."/>
            <person name="Chen C."/>
            <person name="Yanf M."/>
            <person name="Daum C."/>
            <person name="Ng V."/>
            <person name="Clum A."/>
            <person name="Ohm R."/>
            <person name="Martin F."/>
            <person name="Silar P."/>
            <person name="Natvig D."/>
            <person name="Lalanne C."/>
            <person name="Gautier V."/>
            <person name="Ament-Velasquez S.L."/>
            <person name="Kruys A."/>
            <person name="Hutchinson M.I."/>
            <person name="Powell A.J."/>
            <person name="Barry K."/>
            <person name="Miller A.N."/>
            <person name="Grigoriev I.V."/>
            <person name="Debuchy R."/>
            <person name="Gladieux P."/>
            <person name="Thoren M.H."/>
            <person name="Johannesson H."/>
        </authorList>
    </citation>
    <scope>NUCLEOTIDE SEQUENCE</scope>
    <source>
        <strain evidence="4">CBS 123565</strain>
    </source>
</reference>
<feature type="compositionally biased region" description="Pro residues" evidence="1">
    <location>
        <begin position="465"/>
        <end position="475"/>
    </location>
</feature>
<dbReference type="PANTHER" id="PTHR45614">
    <property type="entry name" value="MYB PROTEIN-RELATED"/>
    <property type="match status" value="1"/>
</dbReference>
<dbReference type="Pfam" id="PF00249">
    <property type="entry name" value="Myb_DNA-binding"/>
    <property type="match status" value="1"/>
</dbReference>
<organism evidence="4 5">
    <name type="scientific">Trichocladium antarcticum</name>
    <dbReference type="NCBI Taxonomy" id="1450529"/>
    <lineage>
        <taxon>Eukaryota</taxon>
        <taxon>Fungi</taxon>
        <taxon>Dikarya</taxon>
        <taxon>Ascomycota</taxon>
        <taxon>Pezizomycotina</taxon>
        <taxon>Sordariomycetes</taxon>
        <taxon>Sordariomycetidae</taxon>
        <taxon>Sordariales</taxon>
        <taxon>Chaetomiaceae</taxon>
        <taxon>Trichocladium</taxon>
    </lineage>
</organism>
<feature type="non-terminal residue" evidence="4">
    <location>
        <position position="1"/>
    </location>
</feature>
<proteinExistence type="predicted"/>
<evidence type="ECO:0008006" key="6">
    <source>
        <dbReference type="Google" id="ProtNLM"/>
    </source>
</evidence>
<feature type="domain" description="Myb-like" evidence="2">
    <location>
        <begin position="151"/>
        <end position="200"/>
    </location>
</feature>
<dbReference type="SUPFAM" id="SSF46689">
    <property type="entry name" value="Homeodomain-like"/>
    <property type="match status" value="1"/>
</dbReference>
<dbReference type="Proteomes" id="UP001304895">
    <property type="component" value="Unassembled WGS sequence"/>
</dbReference>
<dbReference type="PROSITE" id="PS51294">
    <property type="entry name" value="HTH_MYB"/>
    <property type="match status" value="1"/>
</dbReference>
<dbReference type="SMART" id="SM00717">
    <property type="entry name" value="SANT"/>
    <property type="match status" value="1"/>
</dbReference>
<protein>
    <recommendedName>
        <fullName evidence="6">MYB transcription factor</fullName>
    </recommendedName>
</protein>
<dbReference type="PROSITE" id="PS50090">
    <property type="entry name" value="MYB_LIKE"/>
    <property type="match status" value="1"/>
</dbReference>
<dbReference type="AlphaFoldDB" id="A0AAN6ZFA2"/>
<feature type="compositionally biased region" description="Basic residues" evidence="1">
    <location>
        <begin position="1"/>
        <end position="10"/>
    </location>
</feature>
<reference evidence="4" key="1">
    <citation type="journal article" date="2023" name="Mol. Phylogenet. Evol.">
        <title>Genome-scale phylogeny and comparative genomics of the fungal order Sordariales.</title>
        <authorList>
            <person name="Hensen N."/>
            <person name="Bonometti L."/>
            <person name="Westerberg I."/>
            <person name="Brannstrom I.O."/>
            <person name="Guillou S."/>
            <person name="Cros-Aarteil S."/>
            <person name="Calhoun S."/>
            <person name="Haridas S."/>
            <person name="Kuo A."/>
            <person name="Mondo S."/>
            <person name="Pangilinan J."/>
            <person name="Riley R."/>
            <person name="LaButti K."/>
            <person name="Andreopoulos B."/>
            <person name="Lipzen A."/>
            <person name="Chen C."/>
            <person name="Yan M."/>
            <person name="Daum C."/>
            <person name="Ng V."/>
            <person name="Clum A."/>
            <person name="Steindorff A."/>
            <person name="Ohm R.A."/>
            <person name="Martin F."/>
            <person name="Silar P."/>
            <person name="Natvig D.O."/>
            <person name="Lalanne C."/>
            <person name="Gautier V."/>
            <person name="Ament-Velasquez S.L."/>
            <person name="Kruys A."/>
            <person name="Hutchinson M.I."/>
            <person name="Powell A.J."/>
            <person name="Barry K."/>
            <person name="Miller A.N."/>
            <person name="Grigoriev I.V."/>
            <person name="Debuchy R."/>
            <person name="Gladieux P."/>
            <person name="Hiltunen Thoren M."/>
            <person name="Johannesson H."/>
        </authorList>
    </citation>
    <scope>NUCLEOTIDE SEQUENCE</scope>
    <source>
        <strain evidence="4">CBS 123565</strain>
    </source>
</reference>
<dbReference type="EMBL" id="MU853405">
    <property type="protein sequence ID" value="KAK4135576.1"/>
    <property type="molecule type" value="Genomic_DNA"/>
</dbReference>
<feature type="region of interest" description="Disordered" evidence="1">
    <location>
        <begin position="428"/>
        <end position="566"/>
    </location>
</feature>
<dbReference type="CDD" id="cd00167">
    <property type="entry name" value="SANT"/>
    <property type="match status" value="1"/>
</dbReference>
<feature type="domain" description="HTH myb-type" evidence="3">
    <location>
        <begin position="151"/>
        <end position="204"/>
    </location>
</feature>
<feature type="region of interest" description="Disordered" evidence="1">
    <location>
        <begin position="115"/>
        <end position="162"/>
    </location>
</feature>
<evidence type="ECO:0000313" key="4">
    <source>
        <dbReference type="EMBL" id="KAK4135576.1"/>
    </source>
</evidence>
<accession>A0AAN6ZFA2</accession>
<dbReference type="InterPro" id="IPR017930">
    <property type="entry name" value="Myb_dom"/>
</dbReference>
<dbReference type="Gene3D" id="1.10.10.60">
    <property type="entry name" value="Homeodomain-like"/>
    <property type="match status" value="1"/>
</dbReference>
<dbReference type="GO" id="GO:0000981">
    <property type="term" value="F:DNA-binding transcription factor activity, RNA polymerase II-specific"/>
    <property type="evidence" value="ECO:0007669"/>
    <property type="project" value="TreeGrafter"/>
</dbReference>
<evidence type="ECO:0000259" key="2">
    <source>
        <dbReference type="PROSITE" id="PS50090"/>
    </source>
</evidence>
<name>A0AAN6ZFA2_9PEZI</name>
<sequence length="566" mass="59024">RGHISARHPPRAAPNQPESDHDQVAASGAHESTALLGTSRRDTVIVDIASLLKGPDSNESSVSPTQQPTPTSAHPSAAVTLPSGGPPRASFAVAAGPLSPRLGGVGGVRARGHSVSAAAAGSGQAPSSRTASRPGSGGGGKRSMPSHTSESPAKKQSKWSPEEDALIIELRGSGMKWDDISKRLPGRSSISCRLHYQNYLERRSEWDEERKNKLARLYERFKPEMWAKVAEEMQVPWRAAEAMHWQLGEMDMARRAGVVPFSLNIAANEPQGLQRLSSPSRGGGHAHSQSQGSLPRDIAGLPSPRYTHHGIPMPSLIGAPTSVIVGGGGGRPLSSRRESFPSRPPSFPSPSDHHHHRHYHHQQQPDYAYAYGPPPSLGLAPIQSNPTTTAPSASLGPTPRGSMLPSVAELTTGISPYNTPAYSVVGGSSSIPTMASPPTPHQQHRHQQQQQQQLLPALAPYTNNPAPPPPPPPGPDGAGTAKRRASPPDAGAFRETSRRRHLHPQSAHPRSSGGPEEEDTAAAAAAAAAGGGEYPRGGGGYGTAAGGGGGVGVPTRRGPRGGGHGS</sequence>
<evidence type="ECO:0000313" key="5">
    <source>
        <dbReference type="Proteomes" id="UP001304895"/>
    </source>
</evidence>
<feature type="compositionally biased region" description="Low complexity" evidence="1">
    <location>
        <begin position="115"/>
        <end position="134"/>
    </location>
</feature>
<evidence type="ECO:0000256" key="1">
    <source>
        <dbReference type="SAM" id="MobiDB-lite"/>
    </source>
</evidence>
<feature type="region of interest" description="Disordered" evidence="1">
    <location>
        <begin position="273"/>
        <end position="405"/>
    </location>
</feature>